<feature type="compositionally biased region" description="Basic and acidic residues" evidence="1">
    <location>
        <begin position="374"/>
        <end position="384"/>
    </location>
</feature>
<dbReference type="GO" id="GO:0052621">
    <property type="term" value="F:diguanylate cyclase activity"/>
    <property type="evidence" value="ECO:0007669"/>
    <property type="project" value="TreeGrafter"/>
</dbReference>
<reference evidence="4 5" key="1">
    <citation type="submission" date="2020-08" db="EMBL/GenBank/DDBJ databases">
        <title>Sequencing the genomes of 1000 actinobacteria strains.</title>
        <authorList>
            <person name="Klenk H.-P."/>
        </authorList>
    </citation>
    <scope>NUCLEOTIDE SEQUENCE [LARGE SCALE GENOMIC DNA]</scope>
    <source>
        <strain evidence="4 5">DSM 44230</strain>
    </source>
</reference>
<feature type="transmembrane region" description="Helical" evidence="2">
    <location>
        <begin position="132"/>
        <end position="156"/>
    </location>
</feature>
<dbReference type="AlphaFoldDB" id="A0A7W7FSS5"/>
<sequence length="397" mass="42837">MLTALVTSVLAMTVPTGKEWLTCAVLIICAGAHVHLSRRTEEQRRGSAPGPHIDLTSIWTLPAVLLLPVPLMALVVIAIRTQRYLIARRPLFRFAFSTSSILLAALAAHEVLDLLGTPAWTTGHPLTMLAEAGITLAAALTYGLTQLLAVAGVIALSMPKPALAELFGTVPDNALEAMTIALGAVAAVVLIHNPFIALALVPAAAVLNRIALLRQLERDASTDALTGLLNRRGWLDRANRTLVRADHQAALLMLDLDHFKSINDTYGHVAGDDVLRAVAEVLRESTRSGDLVGRWGGEEFIILLPEVSRLEAHTVAERIRAKVREMQVPTTHRRGGHVIIIEDRTTSVGLSISPDHGPDLDSLVAATDAALYRAKESGRDRVEPAEPALRLPEQREH</sequence>
<dbReference type="PROSITE" id="PS50887">
    <property type="entry name" value="GGDEF"/>
    <property type="match status" value="1"/>
</dbReference>
<dbReference type="InterPro" id="IPR000160">
    <property type="entry name" value="GGDEF_dom"/>
</dbReference>
<keyword evidence="5" id="KW-1185">Reference proteome</keyword>
<dbReference type="SMART" id="SM00267">
    <property type="entry name" value="GGDEF"/>
    <property type="match status" value="1"/>
</dbReference>
<gene>
    <name evidence="4" type="ORF">HNR67_003479</name>
</gene>
<dbReference type="PANTHER" id="PTHR45138:SF9">
    <property type="entry name" value="DIGUANYLATE CYCLASE DGCM-RELATED"/>
    <property type="match status" value="1"/>
</dbReference>
<dbReference type="RefSeq" id="WP_185003322.1">
    <property type="nucleotide sequence ID" value="NZ_BAAAUI010000032.1"/>
</dbReference>
<comment type="caution">
    <text evidence="4">The sequence shown here is derived from an EMBL/GenBank/DDBJ whole genome shotgun (WGS) entry which is preliminary data.</text>
</comment>
<evidence type="ECO:0000259" key="3">
    <source>
        <dbReference type="PROSITE" id="PS50887"/>
    </source>
</evidence>
<dbReference type="NCBIfam" id="TIGR00254">
    <property type="entry name" value="GGDEF"/>
    <property type="match status" value="1"/>
</dbReference>
<dbReference type="Proteomes" id="UP000533598">
    <property type="component" value="Unassembled WGS sequence"/>
</dbReference>
<dbReference type="SUPFAM" id="SSF55073">
    <property type="entry name" value="Nucleotide cyclase"/>
    <property type="match status" value="1"/>
</dbReference>
<evidence type="ECO:0000256" key="2">
    <source>
        <dbReference type="SAM" id="Phobius"/>
    </source>
</evidence>
<keyword evidence="2" id="KW-0472">Membrane</keyword>
<accession>A0A7W7FSS5</accession>
<feature type="transmembrane region" description="Helical" evidence="2">
    <location>
        <begin position="177"/>
        <end position="201"/>
    </location>
</feature>
<dbReference type="InterPro" id="IPR050469">
    <property type="entry name" value="Diguanylate_Cyclase"/>
</dbReference>
<dbReference type="InterPro" id="IPR029787">
    <property type="entry name" value="Nucleotide_cyclase"/>
</dbReference>
<dbReference type="Gene3D" id="3.30.70.270">
    <property type="match status" value="1"/>
</dbReference>
<keyword evidence="2" id="KW-1133">Transmembrane helix</keyword>
<dbReference type="FunFam" id="3.30.70.270:FF:000001">
    <property type="entry name" value="Diguanylate cyclase domain protein"/>
    <property type="match status" value="1"/>
</dbReference>
<protein>
    <submittedName>
        <fullName evidence="4">Diguanylate cyclase (GGDEF)-like protein</fullName>
    </submittedName>
</protein>
<evidence type="ECO:0000313" key="5">
    <source>
        <dbReference type="Proteomes" id="UP000533598"/>
    </source>
</evidence>
<dbReference type="EMBL" id="JACHMH010000001">
    <property type="protein sequence ID" value="MBB4677361.1"/>
    <property type="molecule type" value="Genomic_DNA"/>
</dbReference>
<feature type="transmembrane region" description="Helical" evidence="2">
    <location>
        <begin position="91"/>
        <end position="112"/>
    </location>
</feature>
<name>A0A7W7FSS5_9PSEU</name>
<feature type="domain" description="GGDEF" evidence="3">
    <location>
        <begin position="247"/>
        <end position="387"/>
    </location>
</feature>
<feature type="region of interest" description="Disordered" evidence="1">
    <location>
        <begin position="374"/>
        <end position="397"/>
    </location>
</feature>
<feature type="transmembrane region" description="Helical" evidence="2">
    <location>
        <begin position="58"/>
        <end position="79"/>
    </location>
</feature>
<dbReference type="InterPro" id="IPR043128">
    <property type="entry name" value="Rev_trsase/Diguanyl_cyclase"/>
</dbReference>
<evidence type="ECO:0000313" key="4">
    <source>
        <dbReference type="EMBL" id="MBB4677361.1"/>
    </source>
</evidence>
<dbReference type="CDD" id="cd01949">
    <property type="entry name" value="GGDEF"/>
    <property type="match status" value="1"/>
</dbReference>
<keyword evidence="2" id="KW-0812">Transmembrane</keyword>
<dbReference type="PANTHER" id="PTHR45138">
    <property type="entry name" value="REGULATORY COMPONENTS OF SENSORY TRANSDUCTION SYSTEM"/>
    <property type="match status" value="1"/>
</dbReference>
<organism evidence="4 5">
    <name type="scientific">Crossiella cryophila</name>
    <dbReference type="NCBI Taxonomy" id="43355"/>
    <lineage>
        <taxon>Bacteria</taxon>
        <taxon>Bacillati</taxon>
        <taxon>Actinomycetota</taxon>
        <taxon>Actinomycetes</taxon>
        <taxon>Pseudonocardiales</taxon>
        <taxon>Pseudonocardiaceae</taxon>
        <taxon>Crossiella</taxon>
    </lineage>
</organism>
<proteinExistence type="predicted"/>
<dbReference type="Pfam" id="PF00990">
    <property type="entry name" value="GGDEF"/>
    <property type="match status" value="1"/>
</dbReference>
<evidence type="ECO:0000256" key="1">
    <source>
        <dbReference type="SAM" id="MobiDB-lite"/>
    </source>
</evidence>